<dbReference type="PANTHER" id="PTHR33295:SF7">
    <property type="entry name" value="ATPASE"/>
    <property type="match status" value="1"/>
</dbReference>
<dbReference type="EMBL" id="BARU01023976">
    <property type="protein sequence ID" value="GAH59354.1"/>
    <property type="molecule type" value="Genomic_DNA"/>
</dbReference>
<organism evidence="2">
    <name type="scientific">marine sediment metagenome</name>
    <dbReference type="NCBI Taxonomy" id="412755"/>
    <lineage>
        <taxon>unclassified sequences</taxon>
        <taxon>metagenomes</taxon>
        <taxon>ecological metagenomes</taxon>
    </lineage>
</organism>
<reference evidence="2" key="1">
    <citation type="journal article" date="2014" name="Front. Microbiol.">
        <title>High frequency of phylogenetically diverse reductive dehalogenase-homologous genes in deep subseafloor sedimentary metagenomes.</title>
        <authorList>
            <person name="Kawai M."/>
            <person name="Futagami T."/>
            <person name="Toyoda A."/>
            <person name="Takaki Y."/>
            <person name="Nishi S."/>
            <person name="Hori S."/>
            <person name="Arai W."/>
            <person name="Tsubouchi T."/>
            <person name="Morono Y."/>
            <person name="Uchiyama I."/>
            <person name="Ito T."/>
            <person name="Fujiyama A."/>
            <person name="Inagaki F."/>
            <person name="Takami H."/>
        </authorList>
    </citation>
    <scope>NUCLEOTIDE SEQUENCE</scope>
    <source>
        <strain evidence="2">Expedition CK06-06</strain>
    </source>
</reference>
<evidence type="ECO:0000259" key="1">
    <source>
        <dbReference type="Pfam" id="PF13173"/>
    </source>
</evidence>
<dbReference type="PANTHER" id="PTHR33295">
    <property type="entry name" value="ATPASE"/>
    <property type="match status" value="1"/>
</dbReference>
<dbReference type="AlphaFoldDB" id="X1HZT2"/>
<dbReference type="SUPFAM" id="SSF52540">
    <property type="entry name" value="P-loop containing nucleoside triphosphate hydrolases"/>
    <property type="match status" value="1"/>
</dbReference>
<proteinExistence type="predicted"/>
<sequence length="157" mass="18565">MFNRAILRELEKWAQKPQRKPLVLRGARQVGKTTAVNIFSKKFEQYIYLNLEISSERKLFENNYTIDKLIQAIFFEKNKKKSKGRTLIFIDEIQNSPNAVSMLRYFYESAKEFFVITAGSLLESLIDRQISFPVGRVDYLYMKPLTFNEYVNVIEDK</sequence>
<dbReference type="InterPro" id="IPR041682">
    <property type="entry name" value="AAA_14"/>
</dbReference>
<dbReference type="Gene3D" id="3.40.50.300">
    <property type="entry name" value="P-loop containing nucleotide triphosphate hydrolases"/>
    <property type="match status" value="1"/>
</dbReference>
<name>X1HZT2_9ZZZZ</name>
<protein>
    <recommendedName>
        <fullName evidence="1">AAA domain-containing protein</fullName>
    </recommendedName>
</protein>
<gene>
    <name evidence="2" type="ORF">S03H2_38847</name>
</gene>
<dbReference type="InterPro" id="IPR027417">
    <property type="entry name" value="P-loop_NTPase"/>
</dbReference>
<accession>X1HZT2</accession>
<evidence type="ECO:0000313" key="2">
    <source>
        <dbReference type="EMBL" id="GAH59354.1"/>
    </source>
</evidence>
<comment type="caution">
    <text evidence="2">The sequence shown here is derived from an EMBL/GenBank/DDBJ whole genome shotgun (WGS) entry which is preliminary data.</text>
</comment>
<feature type="non-terminal residue" evidence="2">
    <location>
        <position position="157"/>
    </location>
</feature>
<feature type="domain" description="AAA" evidence="1">
    <location>
        <begin position="19"/>
        <end position="150"/>
    </location>
</feature>
<dbReference type="Pfam" id="PF13173">
    <property type="entry name" value="AAA_14"/>
    <property type="match status" value="1"/>
</dbReference>